<dbReference type="EMBL" id="JALGBI010000002">
    <property type="protein sequence ID" value="MCJ0764593.1"/>
    <property type="molecule type" value="Genomic_DNA"/>
</dbReference>
<sequence>MAGTVWTRRRAVAGLASLAALSGRPARAADSALPVPASLQVAARAAARRGEPLVLLVSLPGCPYCELVRRSYLLPLRAEGLHAWQIDVTDRRQVVHDFKGQPATGAGLAERWKAGFTPTVLFFDARGQELAPRLVGVAVPDFYGAYLDEALATARKKLAAAS</sequence>
<evidence type="ECO:0000259" key="2">
    <source>
        <dbReference type="Pfam" id="PF13098"/>
    </source>
</evidence>
<feature type="signal peptide" evidence="1">
    <location>
        <begin position="1"/>
        <end position="28"/>
    </location>
</feature>
<keyword evidence="4" id="KW-1185">Reference proteome</keyword>
<evidence type="ECO:0000313" key="3">
    <source>
        <dbReference type="EMBL" id="MCJ0764593.1"/>
    </source>
</evidence>
<reference evidence="3" key="1">
    <citation type="submission" date="2022-03" db="EMBL/GenBank/DDBJ databases">
        <authorList>
            <person name="Woo C.Y."/>
        </authorList>
    </citation>
    <scope>NUCLEOTIDE SEQUENCE</scope>
    <source>
        <strain evidence="3">CYS-02</strain>
    </source>
</reference>
<comment type="caution">
    <text evidence="3">The sequence shown here is derived from an EMBL/GenBank/DDBJ whole genome shotgun (WGS) entry which is preliminary data.</text>
</comment>
<dbReference type="SUPFAM" id="SSF52833">
    <property type="entry name" value="Thioredoxin-like"/>
    <property type="match status" value="1"/>
</dbReference>
<keyword evidence="1" id="KW-0732">Signal</keyword>
<dbReference type="AlphaFoldDB" id="A0A9X1VWP2"/>
<protein>
    <recommendedName>
        <fullName evidence="2">Thioredoxin-like fold domain-containing protein</fullName>
    </recommendedName>
</protein>
<dbReference type="InterPro" id="IPR012336">
    <property type="entry name" value="Thioredoxin-like_fold"/>
</dbReference>
<name>A0A9X1VWP2_9BURK</name>
<feature type="chain" id="PRO_5040853992" description="Thioredoxin-like fold domain-containing protein" evidence="1">
    <location>
        <begin position="29"/>
        <end position="162"/>
    </location>
</feature>
<dbReference type="Gene3D" id="3.40.30.10">
    <property type="entry name" value="Glutaredoxin"/>
    <property type="match status" value="1"/>
</dbReference>
<evidence type="ECO:0000256" key="1">
    <source>
        <dbReference type="SAM" id="SignalP"/>
    </source>
</evidence>
<gene>
    <name evidence="3" type="ORF">MMF98_15345</name>
</gene>
<evidence type="ECO:0000313" key="4">
    <source>
        <dbReference type="Proteomes" id="UP001139447"/>
    </source>
</evidence>
<proteinExistence type="predicted"/>
<dbReference type="RefSeq" id="WP_243307460.1">
    <property type="nucleotide sequence ID" value="NZ_JALGBI010000002.1"/>
</dbReference>
<feature type="domain" description="Thioredoxin-like fold" evidence="2">
    <location>
        <begin position="46"/>
        <end position="138"/>
    </location>
</feature>
<dbReference type="Pfam" id="PF13098">
    <property type="entry name" value="Thioredoxin_2"/>
    <property type="match status" value="1"/>
</dbReference>
<organism evidence="3 4">
    <name type="scientific">Variovorax terrae</name>
    <dbReference type="NCBI Taxonomy" id="2923278"/>
    <lineage>
        <taxon>Bacteria</taxon>
        <taxon>Pseudomonadati</taxon>
        <taxon>Pseudomonadota</taxon>
        <taxon>Betaproteobacteria</taxon>
        <taxon>Burkholderiales</taxon>
        <taxon>Comamonadaceae</taxon>
        <taxon>Variovorax</taxon>
    </lineage>
</organism>
<accession>A0A9X1VWP2</accession>
<dbReference type="InterPro" id="IPR036249">
    <property type="entry name" value="Thioredoxin-like_sf"/>
</dbReference>
<dbReference type="Proteomes" id="UP001139447">
    <property type="component" value="Unassembled WGS sequence"/>
</dbReference>